<evidence type="ECO:0000313" key="3">
    <source>
        <dbReference type="Proteomes" id="UP000446657"/>
    </source>
</evidence>
<dbReference type="Proteomes" id="UP000446657">
    <property type="component" value="Unassembled WGS sequence"/>
</dbReference>
<gene>
    <name evidence="2" type="ORF">GMD30_05465</name>
</gene>
<dbReference type="InterPro" id="IPR029058">
    <property type="entry name" value="AB_hydrolase_fold"/>
</dbReference>
<dbReference type="GO" id="GO:0016787">
    <property type="term" value="F:hydrolase activity"/>
    <property type="evidence" value="ECO:0007669"/>
    <property type="project" value="UniProtKB-KW"/>
</dbReference>
<dbReference type="SUPFAM" id="SSF53474">
    <property type="entry name" value="alpha/beta-Hydrolases"/>
    <property type="match status" value="1"/>
</dbReference>
<name>A0A844KLQ1_9FIRM</name>
<reference evidence="2 3" key="1">
    <citation type="journal article" date="2019" name="Nat. Med.">
        <title>A library of human gut bacterial isolates paired with longitudinal multiomics data enables mechanistic microbiome research.</title>
        <authorList>
            <person name="Poyet M."/>
            <person name="Groussin M."/>
            <person name="Gibbons S.M."/>
            <person name="Avila-Pacheco J."/>
            <person name="Jiang X."/>
            <person name="Kearney S.M."/>
            <person name="Perrotta A.R."/>
            <person name="Berdy B."/>
            <person name="Zhao S."/>
            <person name="Lieberman T.D."/>
            <person name="Swanson P.K."/>
            <person name="Smith M."/>
            <person name="Roesemann S."/>
            <person name="Alexander J.E."/>
            <person name="Rich S.A."/>
            <person name="Livny J."/>
            <person name="Vlamakis H."/>
            <person name="Clish C."/>
            <person name="Bullock K."/>
            <person name="Deik A."/>
            <person name="Scott J."/>
            <person name="Pierce K.A."/>
            <person name="Xavier R.J."/>
            <person name="Alm E.J."/>
        </authorList>
    </citation>
    <scope>NUCLEOTIDE SEQUENCE [LARGE SCALE GENOMIC DNA]</scope>
    <source>
        <strain evidence="2 3">BIOML-A1</strain>
    </source>
</reference>
<evidence type="ECO:0000313" key="2">
    <source>
        <dbReference type="EMBL" id="MTR81171.1"/>
    </source>
</evidence>
<protein>
    <submittedName>
        <fullName evidence="2">Alpha/beta fold hydrolase</fullName>
    </submittedName>
</protein>
<dbReference type="Gene3D" id="3.40.50.1820">
    <property type="entry name" value="alpha/beta hydrolase"/>
    <property type="match status" value="1"/>
</dbReference>
<comment type="caution">
    <text evidence="2">The sequence shown here is derived from an EMBL/GenBank/DDBJ whole genome shotgun (WGS) entry which is preliminary data.</text>
</comment>
<dbReference type="InterPro" id="IPR000073">
    <property type="entry name" value="AB_hydrolase_1"/>
</dbReference>
<dbReference type="EMBL" id="WNAL01000009">
    <property type="protein sequence ID" value="MTR81171.1"/>
    <property type="molecule type" value="Genomic_DNA"/>
</dbReference>
<feature type="domain" description="AB hydrolase-1" evidence="1">
    <location>
        <begin position="17"/>
        <end position="69"/>
    </location>
</feature>
<organism evidence="2 3">
    <name type="scientific">Roseburia faecis</name>
    <dbReference type="NCBI Taxonomy" id="301302"/>
    <lineage>
        <taxon>Bacteria</taxon>
        <taxon>Bacillati</taxon>
        <taxon>Bacillota</taxon>
        <taxon>Clostridia</taxon>
        <taxon>Lachnospirales</taxon>
        <taxon>Lachnospiraceae</taxon>
        <taxon>Roseburia</taxon>
    </lineage>
</organism>
<proteinExistence type="predicted"/>
<evidence type="ECO:0000259" key="1">
    <source>
        <dbReference type="Pfam" id="PF00561"/>
    </source>
</evidence>
<keyword evidence="2" id="KW-0378">Hydrolase</keyword>
<dbReference type="Pfam" id="PF00561">
    <property type="entry name" value="Abhydrolase_1"/>
    <property type="match status" value="1"/>
</dbReference>
<sequence length="172" mass="19569">MAHHFYELQSNGRAVFLNFIYFVNIIFDRIGVTQPIFVGASDGGMVAQIYTQKYPKEVGGIILISTGGMDAATLKSLKKKYFLAPLMLFYMKHCNYEKLKPKLIRAGMGHIRNESKEEIAYAQEMFETIFKDHTKEKDVHISGLLADLMNQTPVTESDFKELEGKILLILPD</sequence>
<dbReference type="AlphaFoldDB" id="A0A844KLQ1"/>
<accession>A0A844KLQ1</accession>